<accession>A0ABY6V513</accession>
<comment type="caution">
    <text evidence="1">The sequence shown here is derived from an EMBL/GenBank/DDBJ whole genome shotgun (WGS) entry which is preliminary data.</text>
</comment>
<evidence type="ECO:0000313" key="2">
    <source>
        <dbReference type="Proteomes" id="UP000317652"/>
    </source>
</evidence>
<proteinExistence type="predicted"/>
<organism evidence="1 2">
    <name type="scientific">Klebsiella spallanzanii</name>
    <dbReference type="NCBI Taxonomy" id="2587528"/>
    <lineage>
        <taxon>Bacteria</taxon>
        <taxon>Pseudomonadati</taxon>
        <taxon>Pseudomonadota</taxon>
        <taxon>Gammaproteobacteria</taxon>
        <taxon>Enterobacterales</taxon>
        <taxon>Enterobacteriaceae</taxon>
        <taxon>Klebsiella/Raoultella group</taxon>
        <taxon>Klebsiella</taxon>
    </lineage>
</organism>
<keyword evidence="2" id="KW-1185">Reference proteome</keyword>
<evidence type="ECO:0000313" key="1">
    <source>
        <dbReference type="EMBL" id="VUS22676.1"/>
    </source>
</evidence>
<sequence length="250" mass="25916">MSITSIKINGVLPVVPGMKTLDDFVVTNWFSDFPVVTGTNKGGYYFSDIVTDITLNSFNNALPLIEYGTFDNSQGYISVNSSNYLDTSVIDSGNTKIIAVIRRPPVHTDGSVYFVADFSTASGSGIGVALGIGTDGNLRMAAQNAGGSLGLATVAWPASIAVGDLCAVAGHAYQGQVYAAVYNPATLNYVGSSASLSGTKSAGTKSLLIGKRPDGNTSTTSIDIKSAVLIDGQITGAEQLAVMQYMLAMN</sequence>
<gene>
    <name evidence="1" type="ORF">SB6411_00205</name>
</gene>
<dbReference type="Proteomes" id="UP000317652">
    <property type="component" value="Unassembled WGS sequence"/>
</dbReference>
<protein>
    <submittedName>
        <fullName evidence="1">Uncharacterized protein</fullName>
    </submittedName>
</protein>
<dbReference type="EMBL" id="CABGGS010000001">
    <property type="protein sequence ID" value="VUS22676.1"/>
    <property type="molecule type" value="Genomic_DNA"/>
</dbReference>
<dbReference type="RefSeq" id="WP_142980982.1">
    <property type="nucleotide sequence ID" value="NZ_CABGGS010000001.1"/>
</dbReference>
<name>A0ABY6V513_9ENTR</name>
<reference evidence="1 2" key="1">
    <citation type="submission" date="2019-07" db="EMBL/GenBank/DDBJ databases">
        <authorList>
            <person name="Brisse S."/>
            <person name="Rodrigues C."/>
            <person name="Thorpe H."/>
        </authorList>
    </citation>
    <scope>NUCLEOTIDE SEQUENCE [LARGE SCALE GENOMIC DNA]</scope>
    <source>
        <strain evidence="1">SB6411</strain>
    </source>
</reference>